<dbReference type="OrthoDB" id="303614at2759"/>
<evidence type="ECO:0000259" key="1">
    <source>
        <dbReference type="Pfam" id="PF10590"/>
    </source>
</evidence>
<dbReference type="EMBL" id="CAJVCH010540834">
    <property type="protein sequence ID" value="CAG7826702.1"/>
    <property type="molecule type" value="Genomic_DNA"/>
</dbReference>
<protein>
    <recommendedName>
        <fullName evidence="1">Pyridoxine 5'-phosphate oxidase dimerisation C-terminal domain-containing protein</fullName>
    </recommendedName>
</protein>
<dbReference type="GO" id="GO:0004733">
    <property type="term" value="F:pyridoxamine phosphate oxidase activity"/>
    <property type="evidence" value="ECO:0007669"/>
    <property type="project" value="InterPro"/>
</dbReference>
<dbReference type="AlphaFoldDB" id="A0A8J2L6V7"/>
<comment type="caution">
    <text evidence="2">The sequence shown here is derived from an EMBL/GenBank/DDBJ whole genome shotgun (WGS) entry which is preliminary data.</text>
</comment>
<feature type="domain" description="Pyridoxine 5'-phosphate oxidase dimerisation C-terminal" evidence="1">
    <location>
        <begin position="63"/>
        <end position="118"/>
    </location>
</feature>
<dbReference type="PANTHER" id="PTHR10851:SF4">
    <property type="entry name" value="PYRIDOXAL 5'-PHOSPHATE SYNTHASE"/>
    <property type="match status" value="1"/>
</dbReference>
<dbReference type="InterPro" id="IPR000659">
    <property type="entry name" value="Pyridox_Oxase"/>
</dbReference>
<proteinExistence type="predicted"/>
<organism evidence="2 3">
    <name type="scientific">Allacma fusca</name>
    <dbReference type="NCBI Taxonomy" id="39272"/>
    <lineage>
        <taxon>Eukaryota</taxon>
        <taxon>Metazoa</taxon>
        <taxon>Ecdysozoa</taxon>
        <taxon>Arthropoda</taxon>
        <taxon>Hexapoda</taxon>
        <taxon>Collembola</taxon>
        <taxon>Symphypleona</taxon>
        <taxon>Sminthuridae</taxon>
        <taxon>Allacma</taxon>
    </lineage>
</organism>
<dbReference type="GO" id="GO:0010181">
    <property type="term" value="F:FMN binding"/>
    <property type="evidence" value="ECO:0007669"/>
    <property type="project" value="InterPro"/>
</dbReference>
<dbReference type="GO" id="GO:0008615">
    <property type="term" value="P:pyridoxine biosynthetic process"/>
    <property type="evidence" value="ECO:0007669"/>
    <property type="project" value="InterPro"/>
</dbReference>
<keyword evidence="3" id="KW-1185">Reference proteome</keyword>
<sequence length="118" mass="13540">MERLSQSEEVAYFDSEPIASQIRAAVCVQSRVIEDRKVLLESSQQLLDKVKMSGVEIVKPDHYSGHRLLPTSIEFYKGSRDTINDRVRFRLVEDPYPIDLPSGSFHGSNGWVYERLEP</sequence>
<evidence type="ECO:0000313" key="2">
    <source>
        <dbReference type="EMBL" id="CAG7826702.1"/>
    </source>
</evidence>
<dbReference type="Proteomes" id="UP000708208">
    <property type="component" value="Unassembled WGS sequence"/>
</dbReference>
<gene>
    <name evidence="2" type="ORF">AFUS01_LOCUS36744</name>
</gene>
<dbReference type="PANTHER" id="PTHR10851">
    <property type="entry name" value="PYRIDOXINE-5-PHOSPHATE OXIDASE"/>
    <property type="match status" value="1"/>
</dbReference>
<name>A0A8J2L6V7_9HEXA</name>
<evidence type="ECO:0000313" key="3">
    <source>
        <dbReference type="Proteomes" id="UP000708208"/>
    </source>
</evidence>
<reference evidence="2" key="1">
    <citation type="submission" date="2021-06" db="EMBL/GenBank/DDBJ databases">
        <authorList>
            <person name="Hodson N. C."/>
            <person name="Mongue J. A."/>
            <person name="Jaron S. K."/>
        </authorList>
    </citation>
    <scope>NUCLEOTIDE SEQUENCE</scope>
</reference>
<dbReference type="InterPro" id="IPR019576">
    <property type="entry name" value="Pyridoxamine_oxidase_dimer_C"/>
</dbReference>
<accession>A0A8J2L6V7</accession>
<dbReference type="Pfam" id="PF10590">
    <property type="entry name" value="PNP_phzG_C"/>
    <property type="match status" value="1"/>
</dbReference>